<reference evidence="2" key="1">
    <citation type="submission" date="2022-10" db="EMBL/GenBank/DDBJ databases">
        <title>The complete genomes of actinobacterial strains from the NBC collection.</title>
        <authorList>
            <person name="Joergensen T.S."/>
            <person name="Alvarez Arevalo M."/>
            <person name="Sterndorff E.B."/>
            <person name="Faurdal D."/>
            <person name="Vuksanovic O."/>
            <person name="Mourched A.-S."/>
            <person name="Charusanti P."/>
            <person name="Shaw S."/>
            <person name="Blin K."/>
            <person name="Weber T."/>
        </authorList>
    </citation>
    <scope>NUCLEOTIDE SEQUENCE</scope>
    <source>
        <strain evidence="2">NBC_00303</strain>
    </source>
</reference>
<dbReference type="Gene3D" id="2.130.10.10">
    <property type="entry name" value="YVTN repeat-like/Quinoprotein amine dehydrogenase"/>
    <property type="match status" value="1"/>
</dbReference>
<feature type="region of interest" description="Disordered" evidence="1">
    <location>
        <begin position="96"/>
        <end position="117"/>
    </location>
</feature>
<dbReference type="SUPFAM" id="SSF50998">
    <property type="entry name" value="Quinoprotein alcohol dehydrogenase-like"/>
    <property type="match status" value="1"/>
</dbReference>
<gene>
    <name evidence="2" type="ORF">OHA91_02805</name>
</gene>
<accession>A0ABZ1Q5E7</accession>
<sequence>MVYAGCVYAAQGHSPGSSYVVGRSPDGEVLWEHRADHCATALDSDGETVCVTVNSGALTALDAATGAVLRRTALAVGGPVLEYGRPAAAVVLFGDEPRVTGGSGPAPYTDGHGMPHQ</sequence>
<evidence type="ECO:0000313" key="2">
    <source>
        <dbReference type="EMBL" id="WUN77514.1"/>
    </source>
</evidence>
<dbReference type="RefSeq" id="WP_328738484.1">
    <property type="nucleotide sequence ID" value="NZ_CP108036.1"/>
</dbReference>
<evidence type="ECO:0000313" key="3">
    <source>
        <dbReference type="Proteomes" id="UP001432312"/>
    </source>
</evidence>
<organism evidence="2 3">
    <name type="scientific">Streptomyces erythrochromogenes</name>
    <dbReference type="NCBI Taxonomy" id="285574"/>
    <lineage>
        <taxon>Bacteria</taxon>
        <taxon>Bacillati</taxon>
        <taxon>Actinomycetota</taxon>
        <taxon>Actinomycetes</taxon>
        <taxon>Kitasatosporales</taxon>
        <taxon>Streptomycetaceae</taxon>
        <taxon>Streptomyces</taxon>
    </lineage>
</organism>
<keyword evidence="3" id="KW-1185">Reference proteome</keyword>
<dbReference type="Proteomes" id="UP001432312">
    <property type="component" value="Chromosome"/>
</dbReference>
<proteinExistence type="predicted"/>
<dbReference type="EMBL" id="CP108036">
    <property type="protein sequence ID" value="WUN77514.1"/>
    <property type="molecule type" value="Genomic_DNA"/>
</dbReference>
<dbReference type="InterPro" id="IPR015943">
    <property type="entry name" value="WD40/YVTN_repeat-like_dom_sf"/>
</dbReference>
<dbReference type="GeneID" id="95494931"/>
<name>A0ABZ1Q5E7_9ACTN</name>
<dbReference type="InterPro" id="IPR011047">
    <property type="entry name" value="Quinoprotein_ADH-like_sf"/>
</dbReference>
<protein>
    <submittedName>
        <fullName evidence="2">Uncharacterized protein</fullName>
    </submittedName>
</protein>
<evidence type="ECO:0000256" key="1">
    <source>
        <dbReference type="SAM" id="MobiDB-lite"/>
    </source>
</evidence>